<accession>A0A9W6JFC9</accession>
<organism evidence="1 2">
    <name type="scientific">Methylopila jiangsuensis</name>
    <dbReference type="NCBI Taxonomy" id="586230"/>
    <lineage>
        <taxon>Bacteria</taxon>
        <taxon>Pseudomonadati</taxon>
        <taxon>Pseudomonadota</taxon>
        <taxon>Alphaproteobacteria</taxon>
        <taxon>Hyphomicrobiales</taxon>
        <taxon>Methylopilaceae</taxon>
        <taxon>Methylopila</taxon>
    </lineage>
</organism>
<dbReference type="EMBL" id="BSFK01000005">
    <property type="protein sequence ID" value="GLK75411.1"/>
    <property type="molecule type" value="Genomic_DNA"/>
</dbReference>
<reference evidence="1" key="1">
    <citation type="journal article" date="2014" name="Int. J. Syst. Evol. Microbiol.">
        <title>Complete genome sequence of Corynebacterium casei LMG S-19264T (=DSM 44701T), isolated from a smear-ripened cheese.</title>
        <authorList>
            <consortium name="US DOE Joint Genome Institute (JGI-PGF)"/>
            <person name="Walter F."/>
            <person name="Albersmeier A."/>
            <person name="Kalinowski J."/>
            <person name="Ruckert C."/>
        </authorList>
    </citation>
    <scope>NUCLEOTIDE SEQUENCE</scope>
    <source>
        <strain evidence="1">VKM B-2555</strain>
    </source>
</reference>
<comment type="caution">
    <text evidence="1">The sequence shown here is derived from an EMBL/GenBank/DDBJ whole genome shotgun (WGS) entry which is preliminary data.</text>
</comment>
<gene>
    <name evidence="1" type="ORF">GCM10008171_06650</name>
</gene>
<sequence length="70" mass="7716">MSAALRPRPRALLDNKRHRSARRRVMGAIHAGPACDAPFHFHAKATLSASGVKRRARGVRPFGSQNRFGI</sequence>
<proteinExistence type="predicted"/>
<protein>
    <submittedName>
        <fullName evidence="1">Uncharacterized protein</fullName>
    </submittedName>
</protein>
<dbReference type="Proteomes" id="UP001143364">
    <property type="component" value="Unassembled WGS sequence"/>
</dbReference>
<reference evidence="1" key="2">
    <citation type="submission" date="2023-01" db="EMBL/GenBank/DDBJ databases">
        <authorList>
            <person name="Sun Q."/>
            <person name="Evtushenko L."/>
        </authorList>
    </citation>
    <scope>NUCLEOTIDE SEQUENCE</scope>
    <source>
        <strain evidence="1">VKM B-2555</strain>
    </source>
</reference>
<evidence type="ECO:0000313" key="2">
    <source>
        <dbReference type="Proteomes" id="UP001143364"/>
    </source>
</evidence>
<dbReference type="AlphaFoldDB" id="A0A9W6JFC9"/>
<evidence type="ECO:0000313" key="1">
    <source>
        <dbReference type="EMBL" id="GLK75411.1"/>
    </source>
</evidence>
<keyword evidence="2" id="KW-1185">Reference proteome</keyword>
<name>A0A9W6JFC9_9HYPH</name>